<dbReference type="Proteomes" id="UP000274695">
    <property type="component" value="Unassembled WGS sequence"/>
</dbReference>
<comment type="caution">
    <text evidence="5">The sequence shown here is derived from an EMBL/GenBank/DDBJ whole genome shotgun (WGS) entry which is preliminary data.</text>
</comment>
<dbReference type="PANTHER" id="PTHR33397">
    <property type="entry name" value="UPF0331 PROTEIN YUTE"/>
    <property type="match status" value="1"/>
</dbReference>
<keyword evidence="6" id="KW-1185">Reference proteome</keyword>
<proteinExistence type="inferred from homology"/>
<dbReference type="InterPro" id="IPR037038">
    <property type="entry name" value="HepT-like_sf"/>
</dbReference>
<dbReference type="PANTHER" id="PTHR33397:SF5">
    <property type="entry name" value="RNASE YUTE-RELATED"/>
    <property type="match status" value="1"/>
</dbReference>
<dbReference type="RefSeq" id="WP_123181431.1">
    <property type="nucleotide sequence ID" value="NZ_RHGB01000002.1"/>
</dbReference>
<reference evidence="5 6" key="1">
    <citation type="submission" date="2018-10" db="EMBL/GenBank/DDBJ databases">
        <title>Draft genome sequence of Zhongshania sp. DSW25-10.</title>
        <authorList>
            <person name="Oh J."/>
        </authorList>
    </citation>
    <scope>NUCLEOTIDE SEQUENCE [LARGE SCALE GENOMIC DNA]</scope>
    <source>
        <strain evidence="5 6">DSW25-10</strain>
    </source>
</reference>
<dbReference type="InterPro" id="IPR008201">
    <property type="entry name" value="HepT-like"/>
</dbReference>
<evidence type="ECO:0000256" key="4">
    <source>
        <dbReference type="ARBA" id="ARBA00024207"/>
    </source>
</evidence>
<dbReference type="Pfam" id="PF01934">
    <property type="entry name" value="HepT-like"/>
    <property type="match status" value="1"/>
</dbReference>
<organism evidence="5 6">
    <name type="scientific">Zhongshania marina</name>
    <dbReference type="NCBI Taxonomy" id="2304603"/>
    <lineage>
        <taxon>Bacteria</taxon>
        <taxon>Pseudomonadati</taxon>
        <taxon>Pseudomonadota</taxon>
        <taxon>Gammaproteobacteria</taxon>
        <taxon>Cellvibrionales</taxon>
        <taxon>Spongiibacteraceae</taxon>
        <taxon>Zhongshania</taxon>
    </lineage>
</organism>
<keyword evidence="3" id="KW-0378">Hydrolase</keyword>
<evidence type="ECO:0000256" key="3">
    <source>
        <dbReference type="ARBA" id="ARBA00022801"/>
    </source>
</evidence>
<accession>A0ABX9W9Q3</accession>
<protein>
    <submittedName>
        <fullName evidence="5">DUF86 domain-containing protein</fullName>
    </submittedName>
</protein>
<comment type="similarity">
    <text evidence="4">Belongs to the HepT RNase toxin family.</text>
</comment>
<dbReference type="EMBL" id="RHGB01000002">
    <property type="protein sequence ID" value="RNL67210.1"/>
    <property type="molecule type" value="Genomic_DNA"/>
</dbReference>
<evidence type="ECO:0000313" key="6">
    <source>
        <dbReference type="Proteomes" id="UP000274695"/>
    </source>
</evidence>
<sequence length="146" mass="16412">MSPANSAYLLALSEHIGLCEHDLKTLQDILTERDLSRLEQHAAERTLQVLIESAIGLAKHWAKAELNITHSEALASFNNLADSGLIEKSDNWRRVVGLRNVLVHDYLNVDIQIVQDIIKKAYFKDILNFARQACKALEHLGSVKKS</sequence>
<evidence type="ECO:0000256" key="2">
    <source>
        <dbReference type="ARBA" id="ARBA00022722"/>
    </source>
</evidence>
<evidence type="ECO:0000313" key="5">
    <source>
        <dbReference type="EMBL" id="RNL67210.1"/>
    </source>
</evidence>
<name>A0ABX9W9Q3_9GAMM</name>
<keyword evidence="2" id="KW-0540">Nuclease</keyword>
<dbReference type="NCBIfam" id="NF047751">
    <property type="entry name" value="HepT_toxin"/>
    <property type="match status" value="1"/>
</dbReference>
<dbReference type="SUPFAM" id="SSF81593">
    <property type="entry name" value="Nucleotidyltransferase substrate binding subunit/domain"/>
    <property type="match status" value="1"/>
</dbReference>
<gene>
    <name evidence="5" type="ORF">D0911_03005</name>
</gene>
<evidence type="ECO:0000256" key="1">
    <source>
        <dbReference type="ARBA" id="ARBA00022649"/>
    </source>
</evidence>
<dbReference type="Gene3D" id="1.20.120.580">
    <property type="entry name" value="bsu32300-like"/>
    <property type="match status" value="1"/>
</dbReference>
<keyword evidence="1" id="KW-1277">Toxin-antitoxin system</keyword>
<dbReference type="InterPro" id="IPR052379">
    <property type="entry name" value="Type_VII_TA_RNase"/>
</dbReference>